<accession>A0A381R7J9</accession>
<proteinExistence type="predicted"/>
<dbReference type="EMBL" id="UINC01001698">
    <property type="protein sequence ID" value="SUZ86769.1"/>
    <property type="molecule type" value="Genomic_DNA"/>
</dbReference>
<dbReference type="AlphaFoldDB" id="A0A381R7J9"/>
<protein>
    <submittedName>
        <fullName evidence="1">Uncharacterized protein</fullName>
    </submittedName>
</protein>
<name>A0A381R7J9_9ZZZZ</name>
<reference evidence="1" key="1">
    <citation type="submission" date="2018-05" db="EMBL/GenBank/DDBJ databases">
        <authorList>
            <person name="Lanie J.A."/>
            <person name="Ng W.-L."/>
            <person name="Kazmierczak K.M."/>
            <person name="Andrzejewski T.M."/>
            <person name="Davidsen T.M."/>
            <person name="Wayne K.J."/>
            <person name="Tettelin H."/>
            <person name="Glass J.I."/>
            <person name="Rusch D."/>
            <person name="Podicherti R."/>
            <person name="Tsui H.-C.T."/>
            <person name="Winkler M.E."/>
        </authorList>
    </citation>
    <scope>NUCLEOTIDE SEQUENCE</scope>
</reference>
<sequence>MLYDRASVKSELKSTIYALEIKI</sequence>
<gene>
    <name evidence="1" type="ORF">METZ01_LOCUS39623</name>
</gene>
<organism evidence="1">
    <name type="scientific">marine metagenome</name>
    <dbReference type="NCBI Taxonomy" id="408172"/>
    <lineage>
        <taxon>unclassified sequences</taxon>
        <taxon>metagenomes</taxon>
        <taxon>ecological metagenomes</taxon>
    </lineage>
</organism>
<evidence type="ECO:0000313" key="1">
    <source>
        <dbReference type="EMBL" id="SUZ86769.1"/>
    </source>
</evidence>